<accession>A0A5C5XIE7</accession>
<dbReference type="Gene3D" id="3.40.50.12240">
    <property type="match status" value="1"/>
</dbReference>
<sequence length="327" mass="35477" precursor="true">MIRILFCFCVIVLCSVDVYAQQLRSIDASNPIGRGQRELIIGDRQTGRSNFALSSIFDPEDSSGGYTGIDAAKITVGSDLYTGGAFSTLLNPGTRFEVQVPFISVREIASPTRINSFEILGGFSYSRAHGNDDFQLNEPIGGGLQAEIDSVDLYQFHLDCLFRTKIRSESRDQLIELFVGAGAGLGKTKTDLNFTTFNPNKTQYFVPVGTGVSELEDDGVFGGRITAGAGTETRYGQFNLITNLFILQTGGVTGASGNSTGVTVGFEFRPGRSNADFNRDGYVDGSDYLIWRNNLGATEFSNSGGDANSDGTVDAQDFNIWRNQMRQ</sequence>
<dbReference type="EMBL" id="SJPG01000001">
    <property type="protein sequence ID" value="TWT62917.1"/>
    <property type="molecule type" value="Genomic_DNA"/>
</dbReference>
<dbReference type="Proteomes" id="UP000316095">
    <property type="component" value="Unassembled WGS sequence"/>
</dbReference>
<dbReference type="InterPro" id="IPR027417">
    <property type="entry name" value="P-loop_NTPase"/>
</dbReference>
<dbReference type="InterPro" id="IPR036439">
    <property type="entry name" value="Dockerin_dom_sf"/>
</dbReference>
<evidence type="ECO:0000256" key="1">
    <source>
        <dbReference type="SAM" id="SignalP"/>
    </source>
</evidence>
<dbReference type="GO" id="GO:0004553">
    <property type="term" value="F:hydrolase activity, hydrolyzing O-glycosyl compounds"/>
    <property type="evidence" value="ECO:0007669"/>
    <property type="project" value="InterPro"/>
</dbReference>
<dbReference type="GO" id="GO:0000272">
    <property type="term" value="P:polysaccharide catabolic process"/>
    <property type="evidence" value="ECO:0007669"/>
    <property type="project" value="InterPro"/>
</dbReference>
<keyword evidence="1" id="KW-0732">Signal</keyword>
<dbReference type="SUPFAM" id="SSF52540">
    <property type="entry name" value="P-loop containing nucleoside triphosphate hydrolases"/>
    <property type="match status" value="1"/>
</dbReference>
<name>A0A5C5XIE7_9PLAN</name>
<evidence type="ECO:0000313" key="2">
    <source>
        <dbReference type="EMBL" id="TWT62917.1"/>
    </source>
</evidence>
<evidence type="ECO:0000313" key="3">
    <source>
        <dbReference type="Proteomes" id="UP000316095"/>
    </source>
</evidence>
<comment type="caution">
    <text evidence="2">The sequence shown here is derived from an EMBL/GenBank/DDBJ whole genome shotgun (WGS) entry which is preliminary data.</text>
</comment>
<dbReference type="InterPro" id="IPR002105">
    <property type="entry name" value="Dockerin_1_rpt"/>
</dbReference>
<keyword evidence="3" id="KW-1185">Reference proteome</keyword>
<protein>
    <submittedName>
        <fullName evidence="2">ATP synthase subunit alpha</fullName>
    </submittedName>
</protein>
<dbReference type="InterPro" id="IPR018247">
    <property type="entry name" value="EF_Hand_1_Ca_BS"/>
</dbReference>
<dbReference type="PROSITE" id="PS00018">
    <property type="entry name" value="EF_HAND_1"/>
    <property type="match status" value="1"/>
</dbReference>
<dbReference type="Pfam" id="PF00404">
    <property type="entry name" value="Dockerin_1"/>
    <property type="match status" value="1"/>
</dbReference>
<feature type="chain" id="PRO_5022894964" evidence="1">
    <location>
        <begin position="21"/>
        <end position="327"/>
    </location>
</feature>
<proteinExistence type="predicted"/>
<reference evidence="2 3" key="1">
    <citation type="submission" date="2019-02" db="EMBL/GenBank/DDBJ databases">
        <title>Deep-cultivation of Planctomycetes and their phenomic and genomic characterization uncovers novel biology.</title>
        <authorList>
            <person name="Wiegand S."/>
            <person name="Jogler M."/>
            <person name="Boedeker C."/>
            <person name="Pinto D."/>
            <person name="Vollmers J."/>
            <person name="Rivas-Marin E."/>
            <person name="Kohn T."/>
            <person name="Peeters S.H."/>
            <person name="Heuer A."/>
            <person name="Rast P."/>
            <person name="Oberbeckmann S."/>
            <person name="Bunk B."/>
            <person name="Jeske O."/>
            <person name="Meyerdierks A."/>
            <person name="Storesund J.E."/>
            <person name="Kallscheuer N."/>
            <person name="Luecker S."/>
            <person name="Lage O.M."/>
            <person name="Pohl T."/>
            <person name="Merkel B.J."/>
            <person name="Hornburger P."/>
            <person name="Mueller R.-W."/>
            <person name="Bruemmer F."/>
            <person name="Labrenz M."/>
            <person name="Spormann A.M."/>
            <person name="Op Den Camp H."/>
            <person name="Overmann J."/>
            <person name="Amann R."/>
            <person name="Jetten M.S.M."/>
            <person name="Mascher T."/>
            <person name="Medema M.H."/>
            <person name="Devos D.P."/>
            <person name="Kaster A.-K."/>
            <person name="Ovreas L."/>
            <person name="Rohde M."/>
            <person name="Galperin M.Y."/>
            <person name="Jogler C."/>
        </authorList>
    </citation>
    <scope>NUCLEOTIDE SEQUENCE [LARGE SCALE GENOMIC DNA]</scope>
    <source>
        <strain evidence="2 3">Pan54</strain>
    </source>
</reference>
<gene>
    <name evidence="2" type="primary">atpA_2</name>
    <name evidence="2" type="ORF">Pan54_36680</name>
</gene>
<dbReference type="AlphaFoldDB" id="A0A5C5XIE7"/>
<feature type="signal peptide" evidence="1">
    <location>
        <begin position="1"/>
        <end position="20"/>
    </location>
</feature>
<dbReference type="RefSeq" id="WP_146504720.1">
    <property type="nucleotide sequence ID" value="NZ_SJPG01000001.1"/>
</dbReference>
<dbReference type="Gene3D" id="1.10.1330.10">
    <property type="entry name" value="Dockerin domain"/>
    <property type="match status" value="1"/>
</dbReference>
<dbReference type="OrthoDB" id="233456at2"/>
<organism evidence="2 3">
    <name type="scientific">Rubinisphaera italica</name>
    <dbReference type="NCBI Taxonomy" id="2527969"/>
    <lineage>
        <taxon>Bacteria</taxon>
        <taxon>Pseudomonadati</taxon>
        <taxon>Planctomycetota</taxon>
        <taxon>Planctomycetia</taxon>
        <taxon>Planctomycetales</taxon>
        <taxon>Planctomycetaceae</taxon>
        <taxon>Rubinisphaera</taxon>
    </lineage>
</organism>
<dbReference type="SUPFAM" id="SSF63446">
    <property type="entry name" value="Type I dockerin domain"/>
    <property type="match status" value="1"/>
</dbReference>